<dbReference type="CDD" id="cd05400">
    <property type="entry name" value="NT_2-5OAS_ClassI-CCAase"/>
    <property type="match status" value="1"/>
</dbReference>
<dbReference type="KEGG" id="mec:Q7C_2620"/>
<dbReference type="EMBL" id="CP003380">
    <property type="protein sequence ID" value="AFJ03741.1"/>
    <property type="molecule type" value="Genomic_DNA"/>
</dbReference>
<dbReference type="GO" id="GO:0016779">
    <property type="term" value="F:nucleotidyltransferase activity"/>
    <property type="evidence" value="ECO:0007669"/>
    <property type="project" value="InterPro"/>
</dbReference>
<evidence type="ECO:0000313" key="4">
    <source>
        <dbReference type="Proteomes" id="UP000009145"/>
    </source>
</evidence>
<evidence type="ECO:0000313" key="3">
    <source>
        <dbReference type="EMBL" id="AFJ03741.1"/>
    </source>
</evidence>
<organism evidence="3 4">
    <name type="scientific">Methylophaga frappieri (strain ATCC BAA-2434 / DSM 25690 / JAM7)</name>
    <dbReference type="NCBI Taxonomy" id="754477"/>
    <lineage>
        <taxon>Bacteria</taxon>
        <taxon>Pseudomonadati</taxon>
        <taxon>Pseudomonadota</taxon>
        <taxon>Gammaproteobacteria</taxon>
        <taxon>Thiotrichales</taxon>
        <taxon>Piscirickettsiaceae</taxon>
        <taxon>Methylophaga</taxon>
    </lineage>
</organism>
<dbReference type="Proteomes" id="UP000009145">
    <property type="component" value="Chromosome"/>
</dbReference>
<dbReference type="HOGENOM" id="CLU_843621_0_0_6"/>
<feature type="compositionally biased region" description="Polar residues" evidence="2">
    <location>
        <begin position="337"/>
        <end position="357"/>
    </location>
</feature>
<keyword evidence="1" id="KW-0051">Antiviral defense</keyword>
<dbReference type="PATRIC" id="fig|754477.3.peg.2576"/>
<accession>I1YLE8</accession>
<sequence length="370" mass="42089">MGLNEKPVGTTIRCNFTTIKCRDQNQPLGRLHEMTPNARFSEFIKDITPSNTTVSNCQSAHKDVRTALLNDDELKNKIKRIILGGSYKRSTAIRPRVKNGSTERPDVDLYVVVDGSPLFSDPSDLMDEIYAALNRARKDLGITSLKRNRCSIALSMNKADLDVSPLLERQHDALYRIGNRITGEWYKTDPEEHTNWSAQQNKRCSGRFNSLTRMVKWARRHNKTVSRHPKSFALEAFIAPNISEIETHYGQLFHDWCQNFLDLYEDDRLFSICPVLEDPAVPGGDILSGVTDEEFCAYYDKVKTHRDNSAKALKEDDEEKACEYWRKIFGERFPKPKQSTNSTKSSAITMSPLSFTGTEAAPTERPAKFA</sequence>
<dbReference type="Pfam" id="PF18144">
    <property type="entry name" value="SMODS"/>
    <property type="match status" value="1"/>
</dbReference>
<reference evidence="3 4" key="1">
    <citation type="journal article" date="2012" name="J. Bacteriol.">
        <title>Complete genome sequences of Methylophaga sp. strain JAM1 and Methylophaga sp. strain JAM7.</title>
        <authorList>
            <person name="Villeneuve C."/>
            <person name="Martineau C."/>
            <person name="Mauffrey F."/>
            <person name="Villemur R."/>
        </authorList>
    </citation>
    <scope>NUCLEOTIDE SEQUENCE [LARGE SCALE GENOMIC DNA]</scope>
    <source>
        <strain evidence="3 4">JAM7</strain>
    </source>
</reference>
<dbReference type="STRING" id="754477.Q7C_2620"/>
<dbReference type="AlphaFoldDB" id="I1YLE8"/>
<dbReference type="GO" id="GO:0051607">
    <property type="term" value="P:defense response to virus"/>
    <property type="evidence" value="ECO:0007669"/>
    <property type="project" value="UniProtKB-KW"/>
</dbReference>
<evidence type="ECO:0000256" key="2">
    <source>
        <dbReference type="SAM" id="MobiDB-lite"/>
    </source>
</evidence>
<keyword evidence="4" id="KW-1185">Reference proteome</keyword>
<proteinExistence type="predicted"/>
<protein>
    <recommendedName>
        <fullName evidence="5">Nucleotidyltransferase</fullName>
    </recommendedName>
</protein>
<dbReference type="InterPro" id="IPR006116">
    <property type="entry name" value="NT_2-5OAS_ClassI-CCAase"/>
</dbReference>
<feature type="region of interest" description="Disordered" evidence="2">
    <location>
        <begin position="333"/>
        <end position="370"/>
    </location>
</feature>
<dbReference type="SUPFAM" id="SSF81301">
    <property type="entry name" value="Nucleotidyltransferase"/>
    <property type="match status" value="1"/>
</dbReference>
<dbReference type="InterPro" id="IPR043519">
    <property type="entry name" value="NT_sf"/>
</dbReference>
<dbReference type="eggNOG" id="COG1746">
    <property type="taxonomic scope" value="Bacteria"/>
</dbReference>
<evidence type="ECO:0000256" key="1">
    <source>
        <dbReference type="ARBA" id="ARBA00023118"/>
    </source>
</evidence>
<gene>
    <name evidence="3" type="ordered locus">Q7C_2620</name>
</gene>
<evidence type="ECO:0008006" key="5">
    <source>
        <dbReference type="Google" id="ProtNLM"/>
    </source>
</evidence>
<name>I1YLE8_METFJ</name>